<dbReference type="AlphaFoldDB" id="A0A0F9B4R1"/>
<keyword evidence="5 7" id="KW-1133">Transmembrane helix</keyword>
<gene>
    <name evidence="9" type="ORF">LCGC14_2493390</name>
</gene>
<dbReference type="InterPro" id="IPR003305">
    <property type="entry name" value="CenC_carb-bd"/>
</dbReference>
<dbReference type="InterPro" id="IPR011050">
    <property type="entry name" value="Pectin_lyase_fold/virulence"/>
</dbReference>
<dbReference type="InterPro" id="IPR037272">
    <property type="entry name" value="SNS_sf"/>
</dbReference>
<feature type="transmembrane region" description="Helical" evidence="7">
    <location>
        <begin position="36"/>
        <end position="55"/>
    </location>
</feature>
<protein>
    <recommendedName>
        <fullName evidence="8">CBM-cenC domain-containing protein</fullName>
    </recommendedName>
</protein>
<feature type="non-terminal residue" evidence="9">
    <location>
        <position position="1"/>
    </location>
</feature>
<reference evidence="9" key="1">
    <citation type="journal article" date="2015" name="Nature">
        <title>Complex archaea that bridge the gap between prokaryotes and eukaryotes.</title>
        <authorList>
            <person name="Spang A."/>
            <person name="Saw J.H."/>
            <person name="Jorgensen S.L."/>
            <person name="Zaremba-Niedzwiedzka K."/>
            <person name="Martijn J."/>
            <person name="Lind A.E."/>
            <person name="van Eijk R."/>
            <person name="Schleper C."/>
            <person name="Guy L."/>
            <person name="Ettema T.J."/>
        </authorList>
    </citation>
    <scope>NUCLEOTIDE SEQUENCE</scope>
</reference>
<accession>A0A0F9B4R1</accession>
<comment type="caution">
    <text evidence="9">The sequence shown here is derived from an EMBL/GenBank/DDBJ whole genome shotgun (WGS) entry which is preliminary data.</text>
</comment>
<dbReference type="GO" id="GO:0016798">
    <property type="term" value="F:hydrolase activity, acting on glycosyl bonds"/>
    <property type="evidence" value="ECO:0007669"/>
    <property type="project" value="InterPro"/>
</dbReference>
<dbReference type="InterPro" id="IPR000175">
    <property type="entry name" value="Na/ntran_symport"/>
</dbReference>
<evidence type="ECO:0000256" key="6">
    <source>
        <dbReference type="ARBA" id="ARBA00023136"/>
    </source>
</evidence>
<dbReference type="Pfam" id="PF00209">
    <property type="entry name" value="SNF"/>
    <property type="match status" value="1"/>
</dbReference>
<feature type="domain" description="CBM-cenC" evidence="8">
    <location>
        <begin position="124"/>
        <end position="229"/>
    </location>
</feature>
<dbReference type="Gene3D" id="2.160.20.10">
    <property type="entry name" value="Single-stranded right-handed beta-helix, Pectin lyase-like"/>
    <property type="match status" value="1"/>
</dbReference>
<feature type="non-terminal residue" evidence="9">
    <location>
        <position position="501"/>
    </location>
</feature>
<dbReference type="PANTHER" id="PTHR42948">
    <property type="entry name" value="TRANSPORTER"/>
    <property type="match status" value="1"/>
</dbReference>
<keyword evidence="2" id="KW-0813">Transport</keyword>
<proteinExistence type="predicted"/>
<dbReference type="SUPFAM" id="SSF51126">
    <property type="entry name" value="Pectin lyase-like"/>
    <property type="match status" value="1"/>
</dbReference>
<dbReference type="InterPro" id="IPR008979">
    <property type="entry name" value="Galactose-bd-like_sf"/>
</dbReference>
<evidence type="ECO:0000313" key="9">
    <source>
        <dbReference type="EMBL" id="KKL16655.1"/>
    </source>
</evidence>
<keyword evidence="3 7" id="KW-0812">Transmembrane</keyword>
<evidence type="ECO:0000259" key="8">
    <source>
        <dbReference type="Pfam" id="PF02018"/>
    </source>
</evidence>
<evidence type="ECO:0000256" key="2">
    <source>
        <dbReference type="ARBA" id="ARBA00022448"/>
    </source>
</evidence>
<dbReference type="Gene3D" id="2.60.120.260">
    <property type="entry name" value="Galactose-binding domain-like"/>
    <property type="match status" value="1"/>
</dbReference>
<dbReference type="SUPFAM" id="SSF161070">
    <property type="entry name" value="SNF-like"/>
    <property type="match status" value="1"/>
</dbReference>
<dbReference type="InterPro" id="IPR012334">
    <property type="entry name" value="Pectin_lyas_fold"/>
</dbReference>
<dbReference type="PANTHER" id="PTHR42948:SF1">
    <property type="entry name" value="TRANSPORTER"/>
    <property type="match status" value="1"/>
</dbReference>
<feature type="transmembrane region" description="Helical" evidence="7">
    <location>
        <begin position="7"/>
        <end position="30"/>
    </location>
</feature>
<evidence type="ECO:0000256" key="1">
    <source>
        <dbReference type="ARBA" id="ARBA00004141"/>
    </source>
</evidence>
<dbReference type="Pfam" id="PF02018">
    <property type="entry name" value="CBM_4_9"/>
    <property type="match status" value="1"/>
</dbReference>
<keyword evidence="4" id="KW-0378">Hydrolase</keyword>
<evidence type="ECO:0000256" key="3">
    <source>
        <dbReference type="ARBA" id="ARBA00022692"/>
    </source>
</evidence>
<dbReference type="GO" id="GO:0016020">
    <property type="term" value="C:membrane"/>
    <property type="evidence" value="ECO:0007669"/>
    <property type="project" value="UniProtKB-SubCell"/>
</dbReference>
<evidence type="ECO:0000256" key="5">
    <source>
        <dbReference type="ARBA" id="ARBA00022989"/>
    </source>
</evidence>
<dbReference type="SUPFAM" id="SSF49785">
    <property type="entry name" value="Galactose-binding domain-like"/>
    <property type="match status" value="1"/>
</dbReference>
<name>A0A0F9B4R1_9ZZZZ</name>
<comment type="subcellular location">
    <subcellularLocation>
        <location evidence="1">Membrane</location>
        <topology evidence="1">Multi-pass membrane protein</topology>
    </subcellularLocation>
</comment>
<organism evidence="9">
    <name type="scientific">marine sediment metagenome</name>
    <dbReference type="NCBI Taxonomy" id="412755"/>
    <lineage>
        <taxon>unclassified sequences</taxon>
        <taxon>metagenomes</taxon>
        <taxon>ecological metagenomes</taxon>
    </lineage>
</organism>
<dbReference type="EMBL" id="LAZR01039575">
    <property type="protein sequence ID" value="KKL16655.1"/>
    <property type="molecule type" value="Genomic_DNA"/>
</dbReference>
<dbReference type="PROSITE" id="PS50267">
    <property type="entry name" value="NA_NEUROTRAN_SYMP_3"/>
    <property type="match status" value="1"/>
</dbReference>
<keyword evidence="6 7" id="KW-0472">Membrane</keyword>
<sequence>EHFSSRLGFILAAAGSAVGIGNLVGFPVSATKNGGGAFLLVYALFVVFICLPVMWRETWTQRVFGSAGLPFTISVVDSATGLTGADAVGDLPISGADLVTTWTAAESLGSELTADGGAELYGVDWADWGSPDTREKSVEQAHTDTASSKQITTGANNGVAYDNTNTTVDSTYRLSAWVYISALTATSVTIQARRTDTWSVIGDALIVTTTGSWQYVEGDFTAATATTSVSSIQVGAGGATWYIDDISVKLIGDVTNLWYITGISTEPNQAFINETKAVFASNSANVGVDSTAFWTTAGSDTFFIYTATTSDTNNIEASQRDYCVDFNSKGYVTISNLNLKYANIDGLLIDGDNNIIQYNKIENCATNNITISGKTNSVYYNLILNAVADGIEVDSVSNTIYNNVLYGNENGFDVDTTVTIRNNIVRTSGTNDINIAASQTVTGGYNIFEDAAKAGDGTYSGASLWSTDPLFTDAANDDFTLQSKSPAIDAGTDVGLVLDFD</sequence>
<evidence type="ECO:0000256" key="7">
    <source>
        <dbReference type="SAM" id="Phobius"/>
    </source>
</evidence>
<evidence type="ECO:0000256" key="4">
    <source>
        <dbReference type="ARBA" id="ARBA00022801"/>
    </source>
</evidence>